<feature type="compositionally biased region" description="Basic and acidic residues" evidence="1">
    <location>
        <begin position="59"/>
        <end position="80"/>
    </location>
</feature>
<sequence length="135" mass="15336">METGRMCTGPGVRRTGRMGGGERGVKRGDEGERQIYNQGQIQFTRIEYSERVRREHVEEIEEQERTKERSTLGEGKRMESKLPLGGGLVYRSKGRGEKLKDETARVCGGEKIREEEERERGCREVCTGESVADGR</sequence>
<name>A0AA40FVP3_9HYME</name>
<dbReference type="Proteomes" id="UP001177670">
    <property type="component" value="Unassembled WGS sequence"/>
</dbReference>
<evidence type="ECO:0000256" key="1">
    <source>
        <dbReference type="SAM" id="MobiDB-lite"/>
    </source>
</evidence>
<organism evidence="2 3">
    <name type="scientific">Melipona bicolor</name>
    <dbReference type="NCBI Taxonomy" id="60889"/>
    <lineage>
        <taxon>Eukaryota</taxon>
        <taxon>Metazoa</taxon>
        <taxon>Ecdysozoa</taxon>
        <taxon>Arthropoda</taxon>
        <taxon>Hexapoda</taxon>
        <taxon>Insecta</taxon>
        <taxon>Pterygota</taxon>
        <taxon>Neoptera</taxon>
        <taxon>Endopterygota</taxon>
        <taxon>Hymenoptera</taxon>
        <taxon>Apocrita</taxon>
        <taxon>Aculeata</taxon>
        <taxon>Apoidea</taxon>
        <taxon>Anthophila</taxon>
        <taxon>Apidae</taxon>
        <taxon>Melipona</taxon>
    </lineage>
</organism>
<evidence type="ECO:0000313" key="3">
    <source>
        <dbReference type="Proteomes" id="UP001177670"/>
    </source>
</evidence>
<evidence type="ECO:0000313" key="2">
    <source>
        <dbReference type="EMBL" id="KAK1126261.1"/>
    </source>
</evidence>
<gene>
    <name evidence="2" type="ORF">K0M31_004892</name>
</gene>
<feature type="region of interest" description="Disordered" evidence="1">
    <location>
        <begin position="59"/>
        <end position="92"/>
    </location>
</feature>
<feature type="compositionally biased region" description="Basic and acidic residues" evidence="1">
    <location>
        <begin position="23"/>
        <end position="33"/>
    </location>
</feature>
<protein>
    <submittedName>
        <fullName evidence="2">Uncharacterized protein</fullName>
    </submittedName>
</protein>
<proteinExistence type="predicted"/>
<dbReference type="EMBL" id="JAHYIQ010000014">
    <property type="protein sequence ID" value="KAK1126261.1"/>
    <property type="molecule type" value="Genomic_DNA"/>
</dbReference>
<keyword evidence="3" id="KW-1185">Reference proteome</keyword>
<feature type="region of interest" description="Disordered" evidence="1">
    <location>
        <begin position="1"/>
        <end position="33"/>
    </location>
</feature>
<dbReference type="AlphaFoldDB" id="A0AA40FVP3"/>
<comment type="caution">
    <text evidence="2">The sequence shown here is derived from an EMBL/GenBank/DDBJ whole genome shotgun (WGS) entry which is preliminary data.</text>
</comment>
<reference evidence="2" key="1">
    <citation type="submission" date="2021-10" db="EMBL/GenBank/DDBJ databases">
        <title>Melipona bicolor Genome sequencing and assembly.</title>
        <authorList>
            <person name="Araujo N.S."/>
            <person name="Arias M.C."/>
        </authorList>
    </citation>
    <scope>NUCLEOTIDE SEQUENCE</scope>
    <source>
        <strain evidence="2">USP_2M_L1-L4_2017</strain>
        <tissue evidence="2">Whole body</tissue>
    </source>
</reference>
<accession>A0AA40FVP3</accession>